<dbReference type="EMBL" id="RXMA01000003">
    <property type="protein sequence ID" value="RTR22950.1"/>
    <property type="molecule type" value="Genomic_DNA"/>
</dbReference>
<dbReference type="Gene3D" id="2.40.160.50">
    <property type="entry name" value="membrane protein fhac: a member of the omp85/tpsb transporter family"/>
    <property type="match status" value="1"/>
</dbReference>
<gene>
    <name evidence="8" type="ORF">EJ903_05085</name>
</gene>
<dbReference type="Pfam" id="PF03865">
    <property type="entry name" value="ShlB"/>
    <property type="match status" value="1"/>
</dbReference>
<sequence>MRSPRLFHHPPRCPRRRSLATLLRGGVLCVALSAPAALAQSVPPVSLPPSLDPNRLEQRFDRPVTPQSLPEIEMPAPEKAPPPKDAERVKLTLTDLQISGNSVYDADALSPLWRDLLNRPVTLADLYAVRDAITGKYRSDGYVLSQAIVPAQRIRNGVVRLEVVEGYVNAVVIQGDATDRLGLLRRMGDKITQSRPLRMADMERYVLLADDLPGVAVKTVLEASPDTPGASQLTMTLERTPVDGSLTLDNRGTRSVGPIQATATVNVEDQTGLFERTTLQAIGTQQWRELRYLDLGQSVPIDAEGTTLSYGVRRSWSRPGDSVRPLELDSLTSSVRVGLSHPFLRSRAETLRGEVSVTYRNSRTTALSNLLSEDRLRIVSADLSYDVSDSWDGTNVVSLQLSKGLDILHSTRSGSAGLTRSGGRSDFRKANLTAQRNQKLGDAHILVLAGEAQYSPDELLSSEEFGVGGKAYGRAFDSSEISGDSGFSLRAELQRILEVSSGGPDYAMIYGFGDYGAVWNYESGSRHGRRSLASAGVGVRFGLFQHIDASLELAKPFIAVPTSTLDRGARVFFTLSTRF</sequence>
<dbReference type="OrthoDB" id="7439045at2"/>
<dbReference type="PANTHER" id="PTHR34597">
    <property type="entry name" value="SLR1661 PROTEIN"/>
    <property type="match status" value="1"/>
</dbReference>
<keyword evidence="9" id="KW-1185">Reference proteome</keyword>
<evidence type="ECO:0000256" key="3">
    <source>
        <dbReference type="ARBA" id="ARBA00023237"/>
    </source>
</evidence>
<evidence type="ECO:0000259" key="7">
    <source>
        <dbReference type="Pfam" id="PF08479"/>
    </source>
</evidence>
<dbReference type="PANTHER" id="PTHR34597:SF6">
    <property type="entry name" value="BLR6126 PROTEIN"/>
    <property type="match status" value="1"/>
</dbReference>
<dbReference type="Gene3D" id="3.10.20.310">
    <property type="entry name" value="membrane protein fhac"/>
    <property type="match status" value="1"/>
</dbReference>
<keyword evidence="1" id="KW-1134">Transmembrane beta strand</keyword>
<evidence type="ECO:0000313" key="9">
    <source>
        <dbReference type="Proteomes" id="UP000277007"/>
    </source>
</evidence>
<name>A0A3S0K720_9PROT</name>
<dbReference type="AlphaFoldDB" id="A0A3S0K720"/>
<organism evidence="8 9">
    <name type="scientific">Azospirillum griseum</name>
    <dbReference type="NCBI Taxonomy" id="2496639"/>
    <lineage>
        <taxon>Bacteria</taxon>
        <taxon>Pseudomonadati</taxon>
        <taxon>Pseudomonadota</taxon>
        <taxon>Alphaproteobacteria</taxon>
        <taxon>Rhodospirillales</taxon>
        <taxon>Azospirillaceae</taxon>
        <taxon>Azospirillum</taxon>
    </lineage>
</organism>
<dbReference type="GO" id="GO:0046819">
    <property type="term" value="P:protein secretion by the type V secretion system"/>
    <property type="evidence" value="ECO:0007669"/>
    <property type="project" value="TreeGrafter"/>
</dbReference>
<evidence type="ECO:0000313" key="8">
    <source>
        <dbReference type="EMBL" id="RTR22950.1"/>
    </source>
</evidence>
<dbReference type="GO" id="GO:0008320">
    <property type="term" value="F:protein transmembrane transporter activity"/>
    <property type="evidence" value="ECO:0007669"/>
    <property type="project" value="TreeGrafter"/>
</dbReference>
<feature type="domain" description="Polypeptide-transport-associated ShlB-type" evidence="7">
    <location>
        <begin position="92"/>
        <end position="166"/>
    </location>
</feature>
<dbReference type="RefSeq" id="WP_126612764.1">
    <property type="nucleotide sequence ID" value="NZ_JBHUCY010000004.1"/>
</dbReference>
<dbReference type="Proteomes" id="UP000277007">
    <property type="component" value="Unassembled WGS sequence"/>
</dbReference>
<reference evidence="8 9" key="1">
    <citation type="submission" date="2018-12" db="EMBL/GenBank/DDBJ databases">
        <authorList>
            <person name="Yang Y."/>
        </authorList>
    </citation>
    <scope>NUCLEOTIDE SEQUENCE [LARGE SCALE GENOMIC DNA]</scope>
    <source>
        <strain evidence="8 9">L-25-5w-1</strain>
    </source>
</reference>
<dbReference type="InterPro" id="IPR013686">
    <property type="entry name" value="Polypept-transport_assoc_ShlB"/>
</dbReference>
<feature type="signal peptide" evidence="5">
    <location>
        <begin position="1"/>
        <end position="39"/>
    </location>
</feature>
<accession>A0A3S0K720</accession>
<evidence type="ECO:0000256" key="2">
    <source>
        <dbReference type="ARBA" id="ARBA00022692"/>
    </source>
</evidence>
<proteinExistence type="predicted"/>
<dbReference type="InterPro" id="IPR005565">
    <property type="entry name" value="Hemolysn_activator_HlyB_C"/>
</dbReference>
<feature type="chain" id="PRO_5018754687" evidence="5">
    <location>
        <begin position="40"/>
        <end position="579"/>
    </location>
</feature>
<keyword evidence="1" id="KW-0472">Membrane</keyword>
<evidence type="ECO:0000256" key="4">
    <source>
        <dbReference type="SAM" id="MobiDB-lite"/>
    </source>
</evidence>
<dbReference type="GO" id="GO:0098046">
    <property type="term" value="C:type V protein secretion system complex"/>
    <property type="evidence" value="ECO:0007669"/>
    <property type="project" value="TreeGrafter"/>
</dbReference>
<dbReference type="InterPro" id="IPR051544">
    <property type="entry name" value="TPS_OM_transporter"/>
</dbReference>
<keyword evidence="5" id="KW-0732">Signal</keyword>
<protein>
    <submittedName>
        <fullName evidence="8">ShlB/FhaC/HecB family hemolysin secretion/activation protein</fullName>
    </submittedName>
</protein>
<keyword evidence="3" id="KW-0998">Cell outer membrane</keyword>
<keyword evidence="2" id="KW-0812">Transmembrane</keyword>
<evidence type="ECO:0000259" key="6">
    <source>
        <dbReference type="Pfam" id="PF03865"/>
    </source>
</evidence>
<comment type="caution">
    <text evidence="8">The sequence shown here is derived from an EMBL/GenBank/DDBJ whole genome shotgun (WGS) entry which is preliminary data.</text>
</comment>
<dbReference type="Pfam" id="PF08479">
    <property type="entry name" value="POTRA_2"/>
    <property type="match status" value="1"/>
</dbReference>
<evidence type="ECO:0000256" key="5">
    <source>
        <dbReference type="SAM" id="SignalP"/>
    </source>
</evidence>
<feature type="region of interest" description="Disordered" evidence="4">
    <location>
        <begin position="65"/>
        <end position="84"/>
    </location>
</feature>
<feature type="domain" description="Haemolysin activator HlyB C-terminal" evidence="6">
    <location>
        <begin position="238"/>
        <end position="541"/>
    </location>
</feature>
<evidence type="ECO:0000256" key="1">
    <source>
        <dbReference type="ARBA" id="ARBA00022452"/>
    </source>
</evidence>